<accession>A0A0A9FIP1</accession>
<dbReference type="AlphaFoldDB" id="A0A0A9FIP1"/>
<reference evidence="2" key="2">
    <citation type="journal article" date="2015" name="Data Brief">
        <title>Shoot transcriptome of the giant reed, Arundo donax.</title>
        <authorList>
            <person name="Barrero R.A."/>
            <person name="Guerrero F.D."/>
            <person name="Moolhuijzen P."/>
            <person name="Goolsby J.A."/>
            <person name="Tidwell J."/>
            <person name="Bellgard S.E."/>
            <person name="Bellgard M.I."/>
        </authorList>
    </citation>
    <scope>NUCLEOTIDE SEQUENCE</scope>
    <source>
        <tissue evidence="2">Shoot tissue taken approximately 20 cm above the soil surface</tissue>
    </source>
</reference>
<organism evidence="2">
    <name type="scientific">Arundo donax</name>
    <name type="common">Giant reed</name>
    <name type="synonym">Donax arundinaceus</name>
    <dbReference type="NCBI Taxonomy" id="35708"/>
    <lineage>
        <taxon>Eukaryota</taxon>
        <taxon>Viridiplantae</taxon>
        <taxon>Streptophyta</taxon>
        <taxon>Embryophyta</taxon>
        <taxon>Tracheophyta</taxon>
        <taxon>Spermatophyta</taxon>
        <taxon>Magnoliopsida</taxon>
        <taxon>Liliopsida</taxon>
        <taxon>Poales</taxon>
        <taxon>Poaceae</taxon>
        <taxon>PACMAD clade</taxon>
        <taxon>Arundinoideae</taxon>
        <taxon>Arundineae</taxon>
        <taxon>Arundo</taxon>
    </lineage>
</organism>
<protein>
    <submittedName>
        <fullName evidence="2">Uncharacterized protein</fullName>
    </submittedName>
</protein>
<proteinExistence type="predicted"/>
<dbReference type="EMBL" id="GBRH01184976">
    <property type="protein sequence ID" value="JAE12920.1"/>
    <property type="molecule type" value="Transcribed_RNA"/>
</dbReference>
<sequence>MNHDNTNKGCIRRDKPTRTKDTPKNAFKKIVSLVDREYTRSMHSLF</sequence>
<evidence type="ECO:0000256" key="1">
    <source>
        <dbReference type="SAM" id="MobiDB-lite"/>
    </source>
</evidence>
<evidence type="ECO:0000313" key="2">
    <source>
        <dbReference type="EMBL" id="JAE12920.1"/>
    </source>
</evidence>
<name>A0A0A9FIP1_ARUDO</name>
<feature type="region of interest" description="Disordered" evidence="1">
    <location>
        <begin position="1"/>
        <end position="23"/>
    </location>
</feature>
<reference evidence="2" key="1">
    <citation type="submission" date="2014-09" db="EMBL/GenBank/DDBJ databases">
        <authorList>
            <person name="Magalhaes I.L.F."/>
            <person name="Oliveira U."/>
            <person name="Santos F.R."/>
            <person name="Vidigal T.H.D.A."/>
            <person name="Brescovit A.D."/>
            <person name="Santos A.J."/>
        </authorList>
    </citation>
    <scope>NUCLEOTIDE SEQUENCE</scope>
    <source>
        <tissue evidence="2">Shoot tissue taken approximately 20 cm above the soil surface</tissue>
    </source>
</reference>